<dbReference type="AlphaFoldDB" id="A0A150RBG4"/>
<feature type="compositionally biased region" description="Basic and acidic residues" evidence="1">
    <location>
        <begin position="168"/>
        <end position="178"/>
    </location>
</feature>
<dbReference type="InterPro" id="IPR024463">
    <property type="entry name" value="Transposase_TnpC_homeodom"/>
</dbReference>
<feature type="domain" description="Transposase TnpC homeodomain" evidence="2">
    <location>
        <begin position="52"/>
        <end position="137"/>
    </location>
</feature>
<organism evidence="3 4">
    <name type="scientific">Sorangium cellulosum</name>
    <name type="common">Polyangium cellulosum</name>
    <dbReference type="NCBI Taxonomy" id="56"/>
    <lineage>
        <taxon>Bacteria</taxon>
        <taxon>Pseudomonadati</taxon>
        <taxon>Myxococcota</taxon>
        <taxon>Polyangia</taxon>
        <taxon>Polyangiales</taxon>
        <taxon>Polyangiaceae</taxon>
        <taxon>Sorangium</taxon>
    </lineage>
</organism>
<evidence type="ECO:0000256" key="1">
    <source>
        <dbReference type="SAM" id="MobiDB-lite"/>
    </source>
</evidence>
<protein>
    <recommendedName>
        <fullName evidence="2">Transposase TnpC homeodomain domain-containing protein</fullName>
    </recommendedName>
</protein>
<sequence>MTSPHQSQAQLPADLADVRRKLEQLAAAGQIPELIELVLGLLVQLRGENTALSARLASALRELYGRKSQKVSTEQLMLLFAELGAEAPQGAAGSALASEPGAEAPPQPEQGLVPQPPEPPKPPRGRRGRGPLPEHLPILEQPCRRLRADLLHGSGALRPWNGPARASSGDRKAAHRSEPFTSLRRISMMKISNTSGSHRLVSI</sequence>
<feature type="region of interest" description="Disordered" evidence="1">
    <location>
        <begin position="154"/>
        <end position="179"/>
    </location>
</feature>
<feature type="region of interest" description="Disordered" evidence="1">
    <location>
        <begin position="91"/>
        <end position="139"/>
    </location>
</feature>
<proteinExistence type="predicted"/>
<evidence type="ECO:0000313" key="4">
    <source>
        <dbReference type="Proteomes" id="UP000075635"/>
    </source>
</evidence>
<dbReference type="Pfam" id="PF13007">
    <property type="entry name" value="LZ_Tnp_IS66"/>
    <property type="match status" value="1"/>
</dbReference>
<name>A0A150RBG4_SORCE</name>
<evidence type="ECO:0000313" key="3">
    <source>
        <dbReference type="EMBL" id="KYF77276.1"/>
    </source>
</evidence>
<comment type="caution">
    <text evidence="3">The sequence shown here is derived from an EMBL/GenBank/DDBJ whole genome shotgun (WGS) entry which is preliminary data.</text>
</comment>
<evidence type="ECO:0000259" key="2">
    <source>
        <dbReference type="Pfam" id="PF13007"/>
    </source>
</evidence>
<accession>A0A150RBG4</accession>
<reference evidence="3 4" key="1">
    <citation type="submission" date="2014-02" db="EMBL/GenBank/DDBJ databases">
        <title>The small core and large imbalanced accessory genome model reveals a collaborative survival strategy of Sorangium cellulosum strains in nature.</title>
        <authorList>
            <person name="Han K."/>
            <person name="Peng R."/>
            <person name="Blom J."/>
            <person name="Li Y.-Z."/>
        </authorList>
    </citation>
    <scope>NUCLEOTIDE SEQUENCE [LARGE SCALE GENOMIC DNA]</scope>
    <source>
        <strain evidence="3 4">So0011-07</strain>
    </source>
</reference>
<feature type="compositionally biased region" description="Pro residues" evidence="1">
    <location>
        <begin position="103"/>
        <end position="122"/>
    </location>
</feature>
<dbReference type="Proteomes" id="UP000075635">
    <property type="component" value="Unassembled WGS sequence"/>
</dbReference>
<dbReference type="EMBL" id="JEMB01002922">
    <property type="protein sequence ID" value="KYF77276.1"/>
    <property type="molecule type" value="Genomic_DNA"/>
</dbReference>
<gene>
    <name evidence="3" type="ORF">BE17_19195</name>
</gene>